<dbReference type="Proteomes" id="UP000033101">
    <property type="component" value="Chromosome"/>
</dbReference>
<gene>
    <name evidence="2" type="ORF">MSHOH_1970</name>
</gene>
<reference evidence="2 3" key="1">
    <citation type="submission" date="2014-07" db="EMBL/GenBank/DDBJ databases">
        <title>Methanogenic archaea and the global carbon cycle.</title>
        <authorList>
            <person name="Henriksen J.R."/>
            <person name="Luke J."/>
            <person name="Reinhart S."/>
            <person name="Benedict M.N."/>
            <person name="Youngblut N.D."/>
            <person name="Metcalf M.E."/>
            <person name="Whitaker R.J."/>
            <person name="Metcalf W.W."/>
        </authorList>
    </citation>
    <scope>NUCLEOTIDE SEQUENCE [LARGE SCALE GENOMIC DNA]</scope>
    <source>
        <strain evidence="2 3">HB-1</strain>
    </source>
</reference>
<dbReference type="KEGG" id="mhor:MSHOH_1970"/>
<proteinExistence type="predicted"/>
<name>A0A0E3SFY7_9EURY</name>
<dbReference type="OrthoDB" id="147379at2157"/>
<dbReference type="Pfam" id="PF09988">
    <property type="entry name" value="DUF2227"/>
    <property type="match status" value="1"/>
</dbReference>
<dbReference type="HOGENOM" id="CLU_111923_1_0_2"/>
<dbReference type="AlphaFoldDB" id="A0A0E3SFY7"/>
<evidence type="ECO:0000256" key="1">
    <source>
        <dbReference type="SAM" id="Phobius"/>
    </source>
</evidence>
<protein>
    <recommendedName>
        <fullName evidence="4">Metal-binding protein</fullName>
    </recommendedName>
</protein>
<dbReference type="STRING" id="1434110.MSHOH_1970"/>
<organism evidence="2 3">
    <name type="scientific">Methanosarcina horonobensis HB-1 = JCM 15518</name>
    <dbReference type="NCBI Taxonomy" id="1434110"/>
    <lineage>
        <taxon>Archaea</taxon>
        <taxon>Methanobacteriati</taxon>
        <taxon>Methanobacteriota</taxon>
        <taxon>Stenosarchaea group</taxon>
        <taxon>Methanomicrobia</taxon>
        <taxon>Methanosarcinales</taxon>
        <taxon>Methanosarcinaceae</taxon>
        <taxon>Methanosarcina</taxon>
    </lineage>
</organism>
<keyword evidence="3" id="KW-1185">Reference proteome</keyword>
<evidence type="ECO:0000313" key="3">
    <source>
        <dbReference type="Proteomes" id="UP000033101"/>
    </source>
</evidence>
<evidence type="ECO:0008006" key="4">
    <source>
        <dbReference type="Google" id="ProtNLM"/>
    </source>
</evidence>
<dbReference type="EMBL" id="CP009516">
    <property type="protein sequence ID" value="AKB78453.1"/>
    <property type="molecule type" value="Genomic_DNA"/>
</dbReference>
<feature type="transmembrane region" description="Helical" evidence="1">
    <location>
        <begin position="125"/>
        <end position="144"/>
    </location>
</feature>
<feature type="transmembrane region" description="Helical" evidence="1">
    <location>
        <begin position="42"/>
        <end position="61"/>
    </location>
</feature>
<keyword evidence="1" id="KW-1133">Transmembrane helix</keyword>
<dbReference type="GeneID" id="24831198"/>
<feature type="transmembrane region" description="Helical" evidence="1">
    <location>
        <begin position="67"/>
        <end position="87"/>
    </location>
</feature>
<feature type="transmembrane region" description="Helical" evidence="1">
    <location>
        <begin position="156"/>
        <end position="180"/>
    </location>
</feature>
<accession>A0A0E3SFY7</accession>
<evidence type="ECO:0000313" key="2">
    <source>
        <dbReference type="EMBL" id="AKB78453.1"/>
    </source>
</evidence>
<dbReference type="InterPro" id="IPR019250">
    <property type="entry name" value="DUF2227_metal-bd"/>
</dbReference>
<keyword evidence="1" id="KW-0812">Transmembrane</keyword>
<dbReference type="RefSeq" id="WP_082089311.1">
    <property type="nucleotide sequence ID" value="NZ_CP009516.1"/>
</dbReference>
<dbReference type="PANTHER" id="PTHR39085">
    <property type="entry name" value="SLL0924 PROTEIN"/>
    <property type="match status" value="1"/>
</dbReference>
<dbReference type="PANTHER" id="PTHR39085:SF1">
    <property type="entry name" value="SLL0924 PROTEIN"/>
    <property type="match status" value="1"/>
</dbReference>
<sequence>MFYKNLRKYADRLNEKRFRVRYILSSIKTVFRMPNGKAHTKINIALLFGILLGLHTHYIKAHIPPEYLEFDIIAIFSFALIFGTYYLSPDLDTKSEPFKRWGILKYIWWPYQKIFKHRGKLHHPFSGPIIIISTVSLFIIAPVVKLFDFDITQIPIEYLISLLTGIVVSIESHIVADIIYTRAKTKSTKIKKKLKNIHTSRS</sequence>
<dbReference type="PATRIC" id="fig|1434110.4.peg.2507"/>
<keyword evidence="1" id="KW-0472">Membrane</keyword>